<keyword evidence="1" id="KW-0812">Transmembrane</keyword>
<dbReference type="AlphaFoldDB" id="A0AAD4STL1"/>
<evidence type="ECO:0000313" key="2">
    <source>
        <dbReference type="EMBL" id="KAI3920912.1"/>
    </source>
</evidence>
<proteinExistence type="predicted"/>
<dbReference type="PANTHER" id="PTHR14194:SF86">
    <property type="entry name" value="OS05G0110300 PROTEIN"/>
    <property type="match status" value="1"/>
</dbReference>
<name>A0AAD4STL1_9MAGN</name>
<dbReference type="GO" id="GO:0009507">
    <property type="term" value="C:chloroplast"/>
    <property type="evidence" value="ECO:0007669"/>
    <property type="project" value="TreeGrafter"/>
</dbReference>
<protein>
    <submittedName>
        <fullName evidence="2">Uncharacterized protein</fullName>
    </submittedName>
</protein>
<dbReference type="GO" id="GO:0016491">
    <property type="term" value="F:oxidoreductase activity"/>
    <property type="evidence" value="ECO:0007669"/>
    <property type="project" value="InterPro"/>
</dbReference>
<accession>A0AAD4STL1</accession>
<organism evidence="2 3">
    <name type="scientific">Papaver atlanticum</name>
    <dbReference type="NCBI Taxonomy" id="357466"/>
    <lineage>
        <taxon>Eukaryota</taxon>
        <taxon>Viridiplantae</taxon>
        <taxon>Streptophyta</taxon>
        <taxon>Embryophyta</taxon>
        <taxon>Tracheophyta</taxon>
        <taxon>Spermatophyta</taxon>
        <taxon>Magnoliopsida</taxon>
        <taxon>Ranunculales</taxon>
        <taxon>Papaveraceae</taxon>
        <taxon>Papaveroideae</taxon>
        <taxon>Papaver</taxon>
    </lineage>
</organism>
<feature type="transmembrane region" description="Helical" evidence="1">
    <location>
        <begin position="6"/>
        <end position="29"/>
    </location>
</feature>
<feature type="non-terminal residue" evidence="2">
    <location>
        <position position="65"/>
    </location>
</feature>
<dbReference type="EMBL" id="JAJJMB010008783">
    <property type="protein sequence ID" value="KAI3920912.1"/>
    <property type="molecule type" value="Genomic_DNA"/>
</dbReference>
<dbReference type="PANTHER" id="PTHR14194">
    <property type="entry name" value="NITROGEN METABOLIC REGULATION PROTEIN NMR-RELATED"/>
    <property type="match status" value="1"/>
</dbReference>
<reference evidence="2" key="1">
    <citation type="submission" date="2022-04" db="EMBL/GenBank/DDBJ databases">
        <title>A functionally conserved STORR gene fusion in Papaver species that diverged 16.8 million years ago.</title>
        <authorList>
            <person name="Catania T."/>
        </authorList>
    </citation>
    <scope>NUCLEOTIDE SEQUENCE</scope>
    <source>
        <strain evidence="2">S-188037</strain>
    </source>
</reference>
<keyword evidence="3" id="KW-1185">Reference proteome</keyword>
<dbReference type="Proteomes" id="UP001202328">
    <property type="component" value="Unassembled WGS sequence"/>
</dbReference>
<sequence>MDEFVAVGLVRIGGAAMFLLRISGILTMWNDAAKAAGVKQIVLADSMDGKNLNHPLNSIGSGNIL</sequence>
<dbReference type="InterPro" id="IPR044163">
    <property type="entry name" value="SARED1-like"/>
</dbReference>
<evidence type="ECO:0000313" key="3">
    <source>
        <dbReference type="Proteomes" id="UP001202328"/>
    </source>
</evidence>
<keyword evidence="1" id="KW-0472">Membrane</keyword>
<evidence type="ECO:0000256" key="1">
    <source>
        <dbReference type="SAM" id="Phobius"/>
    </source>
</evidence>
<gene>
    <name evidence="2" type="ORF">MKW98_015900</name>
</gene>
<keyword evidence="1" id="KW-1133">Transmembrane helix</keyword>
<comment type="caution">
    <text evidence="2">The sequence shown here is derived from an EMBL/GenBank/DDBJ whole genome shotgun (WGS) entry which is preliminary data.</text>
</comment>